<sequence length="456" mass="51837">MLNYWVIYGFEDIYVEHEVDTPIIVDDILRITTGEGVDDCAAERVVENVIDADGLDDIGDATEQGEGGIDAGGGGEGVYLTENTSEDDEDNDKKIKGKKHDKENDSGSIENDTEIHDETVDGEGNNGVTEGVGGNDTDYYNNDDHGSLIRTGYKCITSKSYPWRIYVSKNKMAESLQIKTFIDEHNFPASFSNGMVTAKRGWKEDCRPITGLDGYFLKGPFKGILLSIVGRDGNEQMYPIAWAVVEGESIYSWSCFISIVAVDLGLDDGFGYTIINDQHKCIKIVVNDVLPLVEHQNCTRHVFANWIRKKIAKAYQFAFWKIVKSTTEREWEENKDALSKIDSILATELFSKKEKIWIKAFQMMHAKSDIMDNNLCEAFNSSIVDARYKSIITMLEEIRVEIMTRIVEKRKFLTTWKYNFGPLIKKKFNIMKKNNIKWRMIWNGGNVCEMMSVLNR</sequence>
<feature type="compositionally biased region" description="Low complexity" evidence="1">
    <location>
        <begin position="122"/>
        <end position="138"/>
    </location>
</feature>
<accession>A0A6A3CC33</accession>
<feature type="region of interest" description="Disordered" evidence="1">
    <location>
        <begin position="55"/>
        <end position="138"/>
    </location>
</feature>
<dbReference type="PANTHER" id="PTHR31973:SF187">
    <property type="entry name" value="MUTATOR TRANSPOSASE MUDRA PROTEIN"/>
    <property type="match status" value="1"/>
</dbReference>
<name>A0A6A3CC33_HIBSY</name>
<protein>
    <recommendedName>
        <fullName evidence="2">MULE transposase domain-containing protein</fullName>
    </recommendedName>
</protein>
<evidence type="ECO:0000256" key="1">
    <source>
        <dbReference type="SAM" id="MobiDB-lite"/>
    </source>
</evidence>
<keyword evidence="4" id="KW-1185">Reference proteome</keyword>
<dbReference type="InterPro" id="IPR018289">
    <property type="entry name" value="MULE_transposase_dom"/>
</dbReference>
<dbReference type="Pfam" id="PF10551">
    <property type="entry name" value="MULE"/>
    <property type="match status" value="1"/>
</dbReference>
<reference evidence="3" key="1">
    <citation type="submission" date="2019-09" db="EMBL/GenBank/DDBJ databases">
        <title>Draft genome information of white flower Hibiscus syriacus.</title>
        <authorList>
            <person name="Kim Y.-M."/>
        </authorList>
    </citation>
    <scope>NUCLEOTIDE SEQUENCE [LARGE SCALE GENOMIC DNA]</scope>
    <source>
        <strain evidence="3">YM2019G1</strain>
    </source>
</reference>
<proteinExistence type="predicted"/>
<comment type="caution">
    <text evidence="3">The sequence shown here is derived from an EMBL/GenBank/DDBJ whole genome shotgun (WGS) entry which is preliminary data.</text>
</comment>
<dbReference type="AlphaFoldDB" id="A0A6A3CC33"/>
<gene>
    <name evidence="3" type="ORF">F3Y22_tig00007387pilonHSYRG00016</name>
</gene>
<feature type="compositionally biased region" description="Gly residues" evidence="1">
    <location>
        <begin position="65"/>
        <end position="77"/>
    </location>
</feature>
<dbReference type="PANTHER" id="PTHR31973">
    <property type="entry name" value="POLYPROTEIN, PUTATIVE-RELATED"/>
    <property type="match status" value="1"/>
</dbReference>
<organism evidence="3 4">
    <name type="scientific">Hibiscus syriacus</name>
    <name type="common">Rose of Sharon</name>
    <dbReference type="NCBI Taxonomy" id="106335"/>
    <lineage>
        <taxon>Eukaryota</taxon>
        <taxon>Viridiplantae</taxon>
        <taxon>Streptophyta</taxon>
        <taxon>Embryophyta</taxon>
        <taxon>Tracheophyta</taxon>
        <taxon>Spermatophyta</taxon>
        <taxon>Magnoliopsida</taxon>
        <taxon>eudicotyledons</taxon>
        <taxon>Gunneridae</taxon>
        <taxon>Pentapetalae</taxon>
        <taxon>rosids</taxon>
        <taxon>malvids</taxon>
        <taxon>Malvales</taxon>
        <taxon>Malvaceae</taxon>
        <taxon>Malvoideae</taxon>
        <taxon>Hibiscus</taxon>
    </lineage>
</organism>
<evidence type="ECO:0000259" key="2">
    <source>
        <dbReference type="Pfam" id="PF10551"/>
    </source>
</evidence>
<evidence type="ECO:0000313" key="4">
    <source>
        <dbReference type="Proteomes" id="UP000436088"/>
    </source>
</evidence>
<dbReference type="Proteomes" id="UP000436088">
    <property type="component" value="Unassembled WGS sequence"/>
</dbReference>
<dbReference type="EMBL" id="VEPZ02000385">
    <property type="protein sequence ID" value="KAE8726154.1"/>
    <property type="molecule type" value="Genomic_DNA"/>
</dbReference>
<feature type="domain" description="MULE transposase" evidence="2">
    <location>
        <begin position="210"/>
        <end position="305"/>
    </location>
</feature>
<evidence type="ECO:0000313" key="3">
    <source>
        <dbReference type="EMBL" id="KAE8726154.1"/>
    </source>
</evidence>